<keyword evidence="2" id="KW-0808">Transferase</keyword>
<dbReference type="InterPro" id="IPR039207">
    <property type="entry name" value="MMTAG2-like"/>
</dbReference>
<sequence>MLAFIRASQKCSPVAFLPGPRRNARLLHYPYALDLGNYLRSLWTLSGRCIEEDVKTDKHRENYLGHSLFAPVGRWQKDAEADVMAEFLGAEADKDATKGLGYKRFKYDDHISEK</sequence>
<dbReference type="EMBL" id="WTPW01001929">
    <property type="protein sequence ID" value="KAF0407551.1"/>
    <property type="molecule type" value="Genomic_DNA"/>
</dbReference>
<evidence type="ECO:0000313" key="2">
    <source>
        <dbReference type="EMBL" id="KAF0407551.1"/>
    </source>
</evidence>
<protein>
    <submittedName>
        <fullName evidence="2">RNA-directed RNA polymerase</fullName>
    </submittedName>
</protein>
<organism evidence="2 3">
    <name type="scientific">Gigaspora margarita</name>
    <dbReference type="NCBI Taxonomy" id="4874"/>
    <lineage>
        <taxon>Eukaryota</taxon>
        <taxon>Fungi</taxon>
        <taxon>Fungi incertae sedis</taxon>
        <taxon>Mucoromycota</taxon>
        <taxon>Glomeromycotina</taxon>
        <taxon>Glomeromycetes</taxon>
        <taxon>Diversisporales</taxon>
        <taxon>Gigasporaceae</taxon>
        <taxon>Gigaspora</taxon>
    </lineage>
</organism>
<comment type="caution">
    <text evidence="2">The sequence shown here is derived from an EMBL/GenBank/DDBJ whole genome shotgun (WGS) entry which is preliminary data.</text>
</comment>
<proteinExistence type="predicted"/>
<feature type="domain" description="Multiple myeloma tumor-associated protein 2-like N-terminal" evidence="1">
    <location>
        <begin position="52"/>
        <end position="79"/>
    </location>
</feature>
<keyword evidence="2" id="KW-0548">Nucleotidyltransferase</keyword>
<dbReference type="GO" id="GO:0003968">
    <property type="term" value="F:RNA-directed RNA polymerase activity"/>
    <property type="evidence" value="ECO:0007669"/>
    <property type="project" value="UniProtKB-KW"/>
</dbReference>
<dbReference type="InterPro" id="IPR019315">
    <property type="entry name" value="MMTA2_N"/>
</dbReference>
<dbReference type="Proteomes" id="UP000439903">
    <property type="component" value="Unassembled WGS sequence"/>
</dbReference>
<name>A0A8H4A3J6_GIGMA</name>
<dbReference type="Pfam" id="PF10159">
    <property type="entry name" value="MMtag"/>
    <property type="match status" value="1"/>
</dbReference>
<keyword evidence="3" id="KW-1185">Reference proteome</keyword>
<dbReference type="PANTHER" id="PTHR14580">
    <property type="entry name" value="MULTIPLE MYELOMA TUMOR-ASSOCIATED PROTEIN 2 FAMILY MEMBER"/>
    <property type="match status" value="1"/>
</dbReference>
<evidence type="ECO:0000313" key="3">
    <source>
        <dbReference type="Proteomes" id="UP000439903"/>
    </source>
</evidence>
<evidence type="ECO:0000259" key="1">
    <source>
        <dbReference type="Pfam" id="PF10159"/>
    </source>
</evidence>
<reference evidence="2 3" key="1">
    <citation type="journal article" date="2019" name="Environ. Microbiol.">
        <title>At the nexus of three kingdoms: the genome of the mycorrhizal fungus Gigaspora margarita provides insights into plant, endobacterial and fungal interactions.</title>
        <authorList>
            <person name="Venice F."/>
            <person name="Ghignone S."/>
            <person name="Salvioli di Fossalunga A."/>
            <person name="Amselem J."/>
            <person name="Novero M."/>
            <person name="Xianan X."/>
            <person name="Sedzielewska Toro K."/>
            <person name="Morin E."/>
            <person name="Lipzen A."/>
            <person name="Grigoriev I.V."/>
            <person name="Henrissat B."/>
            <person name="Martin F.M."/>
            <person name="Bonfante P."/>
        </authorList>
    </citation>
    <scope>NUCLEOTIDE SEQUENCE [LARGE SCALE GENOMIC DNA]</scope>
    <source>
        <strain evidence="2 3">BEG34</strain>
    </source>
</reference>
<dbReference type="PANTHER" id="PTHR14580:SF0">
    <property type="entry name" value="MULTIPLE MYELOMA TUMOR-ASSOCIATED PROTEIN 2"/>
    <property type="match status" value="1"/>
</dbReference>
<keyword evidence="2" id="KW-0696">RNA-directed RNA polymerase</keyword>
<gene>
    <name evidence="2" type="ORF">F8M41_008754</name>
</gene>
<dbReference type="AlphaFoldDB" id="A0A8H4A3J6"/>
<dbReference type="OrthoDB" id="5390672at2759"/>
<accession>A0A8H4A3J6</accession>